<dbReference type="InterPro" id="IPR029063">
    <property type="entry name" value="SAM-dependent_MTases_sf"/>
</dbReference>
<dbReference type="NCBIfam" id="TIGR03534">
    <property type="entry name" value="RF_mod_PrmC"/>
    <property type="match status" value="1"/>
</dbReference>
<gene>
    <name evidence="5" type="ORF">UU50_C0003G0076</name>
</gene>
<dbReference type="InterPro" id="IPR050320">
    <property type="entry name" value="N5-glutamine_MTase"/>
</dbReference>
<dbReference type="GO" id="GO:0032259">
    <property type="term" value="P:methylation"/>
    <property type="evidence" value="ECO:0007669"/>
    <property type="project" value="UniProtKB-KW"/>
</dbReference>
<evidence type="ECO:0000256" key="1">
    <source>
        <dbReference type="ARBA" id="ARBA00022603"/>
    </source>
</evidence>
<reference evidence="5 6" key="1">
    <citation type="journal article" date="2015" name="Nature">
        <title>rRNA introns, odd ribosomes, and small enigmatic genomes across a large radiation of phyla.</title>
        <authorList>
            <person name="Brown C.T."/>
            <person name="Hug L.A."/>
            <person name="Thomas B.C."/>
            <person name="Sharon I."/>
            <person name="Castelle C.J."/>
            <person name="Singh A."/>
            <person name="Wilkins M.J."/>
            <person name="Williams K.H."/>
            <person name="Banfield J.F."/>
        </authorList>
    </citation>
    <scope>NUCLEOTIDE SEQUENCE [LARGE SCALE GENOMIC DNA]</scope>
</reference>
<keyword evidence="3" id="KW-0949">S-adenosyl-L-methionine</keyword>
<comment type="caution">
    <text evidence="5">The sequence shown here is derived from an EMBL/GenBank/DDBJ whole genome shotgun (WGS) entry which is preliminary data.</text>
</comment>
<feature type="domain" description="Release factor glutamine methyltransferase N-terminal" evidence="4">
    <location>
        <begin position="5"/>
        <end position="79"/>
    </location>
</feature>
<keyword evidence="1 5" id="KW-0489">Methyltransferase</keyword>
<evidence type="ECO:0000313" key="6">
    <source>
        <dbReference type="Proteomes" id="UP000033930"/>
    </source>
</evidence>
<dbReference type="Proteomes" id="UP000033930">
    <property type="component" value="Unassembled WGS sequence"/>
</dbReference>
<keyword evidence="2 5" id="KW-0808">Transferase</keyword>
<dbReference type="InterPro" id="IPR040758">
    <property type="entry name" value="PrmC_N"/>
</dbReference>
<evidence type="ECO:0000313" key="5">
    <source>
        <dbReference type="EMBL" id="KKR99771.1"/>
    </source>
</evidence>
<dbReference type="Pfam" id="PF17827">
    <property type="entry name" value="PrmC_N"/>
    <property type="match status" value="1"/>
</dbReference>
<dbReference type="Gene3D" id="1.10.8.10">
    <property type="entry name" value="DNA helicase RuvA subunit, C-terminal domain"/>
    <property type="match status" value="1"/>
</dbReference>
<dbReference type="GO" id="GO:0008276">
    <property type="term" value="F:protein methyltransferase activity"/>
    <property type="evidence" value="ECO:0007669"/>
    <property type="project" value="InterPro"/>
</dbReference>
<evidence type="ECO:0000259" key="4">
    <source>
        <dbReference type="Pfam" id="PF17827"/>
    </source>
</evidence>
<dbReference type="Gene3D" id="3.40.50.150">
    <property type="entry name" value="Vaccinia Virus protein VP39"/>
    <property type="match status" value="1"/>
</dbReference>
<dbReference type="NCBIfam" id="TIGR00536">
    <property type="entry name" value="hemK_fam"/>
    <property type="match status" value="1"/>
</dbReference>
<dbReference type="EMBL" id="LCAW01000003">
    <property type="protein sequence ID" value="KKR99771.1"/>
    <property type="molecule type" value="Genomic_DNA"/>
</dbReference>
<organism evidence="5 6">
    <name type="scientific">Candidatus Uhrbacteria bacterium GW2011_GWC1_41_20</name>
    <dbReference type="NCBI Taxonomy" id="1618983"/>
    <lineage>
        <taxon>Bacteria</taxon>
        <taxon>Candidatus Uhriibacteriota</taxon>
    </lineage>
</organism>
<dbReference type="SUPFAM" id="SSF53335">
    <property type="entry name" value="S-adenosyl-L-methionine-dependent methyltransferases"/>
    <property type="match status" value="1"/>
</dbReference>
<protein>
    <submittedName>
        <fullName evidence="5">Release factor glutamine methyltransferase</fullName>
    </submittedName>
</protein>
<evidence type="ECO:0000256" key="3">
    <source>
        <dbReference type="ARBA" id="ARBA00022691"/>
    </source>
</evidence>
<dbReference type="Pfam" id="PF06325">
    <property type="entry name" value="PrmA"/>
    <property type="match status" value="1"/>
</dbReference>
<sequence length="292" mass="33093">MTILEALNWGQKQLRETAAEKRIMQANPMLDAQLLLAACLQKPTSFLFANGEEELLVNQINDYQRMIERRKRHEPIAHIQQYKEFFGRDFYVNRFVLTPRPETESIIEQALELITPNSTIIDVGTGSGAIAVTLAIHTQQPVIAIDIDLQALCIAKTNAQAHGVDHLLSFLHGSILDPYLQKNIHESGHGIIIANLPYLTPLQWELADPDVKEYEPKHALVGGIDGLELYDKLLQQIQNNRNHLPTNLDILLEIDPGQNKTIHSLIKEHFPQASIEILNDINRQPRIVKIKI</sequence>
<dbReference type="InterPro" id="IPR019874">
    <property type="entry name" value="RF_methyltr_PrmC"/>
</dbReference>
<dbReference type="PANTHER" id="PTHR18895">
    <property type="entry name" value="HEMK METHYLTRANSFERASE"/>
    <property type="match status" value="1"/>
</dbReference>
<dbReference type="CDD" id="cd02440">
    <property type="entry name" value="AdoMet_MTases"/>
    <property type="match status" value="1"/>
</dbReference>
<accession>A0A0G0VJJ0</accession>
<dbReference type="InterPro" id="IPR004556">
    <property type="entry name" value="HemK-like"/>
</dbReference>
<dbReference type="PATRIC" id="fig|1618983.3.peg.209"/>
<dbReference type="AlphaFoldDB" id="A0A0G0VJJ0"/>
<name>A0A0G0VJJ0_9BACT</name>
<evidence type="ECO:0000256" key="2">
    <source>
        <dbReference type="ARBA" id="ARBA00022679"/>
    </source>
</evidence>
<dbReference type="PANTHER" id="PTHR18895:SF74">
    <property type="entry name" value="MTRF1L RELEASE FACTOR GLUTAMINE METHYLTRANSFERASE"/>
    <property type="match status" value="1"/>
</dbReference>
<proteinExistence type="predicted"/>